<keyword evidence="2" id="KW-1185">Reference proteome</keyword>
<reference evidence="1 2" key="1">
    <citation type="submission" date="2016-11" db="EMBL/GenBank/DDBJ databases">
        <title>Paenibacillus species isolates.</title>
        <authorList>
            <person name="Beno S.M."/>
        </authorList>
    </citation>
    <scope>NUCLEOTIDE SEQUENCE [LARGE SCALE GENOMIC DNA]</scope>
    <source>
        <strain evidence="1 2">FSL H7-0433</strain>
    </source>
</reference>
<name>A0ABX3GH69_9BACL</name>
<evidence type="ECO:0000313" key="2">
    <source>
        <dbReference type="Proteomes" id="UP000187158"/>
    </source>
</evidence>
<dbReference type="RefSeq" id="WP_076220402.1">
    <property type="nucleotide sequence ID" value="NZ_MPTF01000008.1"/>
</dbReference>
<organism evidence="1 2">
    <name type="scientific">Paenibacillus odorifer</name>
    <dbReference type="NCBI Taxonomy" id="189426"/>
    <lineage>
        <taxon>Bacteria</taxon>
        <taxon>Bacillati</taxon>
        <taxon>Bacillota</taxon>
        <taxon>Bacilli</taxon>
        <taxon>Bacillales</taxon>
        <taxon>Paenibacillaceae</taxon>
        <taxon>Paenibacillus</taxon>
    </lineage>
</organism>
<protein>
    <recommendedName>
        <fullName evidence="3">DUF4762 domain-containing protein</fullName>
    </recommendedName>
</protein>
<dbReference type="EMBL" id="MPVP01000330">
    <property type="protein sequence ID" value="OMD11943.1"/>
    <property type="molecule type" value="Genomic_DNA"/>
</dbReference>
<gene>
    <name evidence="1" type="ORF">BSO21_28515</name>
</gene>
<evidence type="ECO:0008006" key="3">
    <source>
        <dbReference type="Google" id="ProtNLM"/>
    </source>
</evidence>
<evidence type="ECO:0000313" key="1">
    <source>
        <dbReference type="EMBL" id="OMD11943.1"/>
    </source>
</evidence>
<accession>A0ABX3GH69</accession>
<comment type="caution">
    <text evidence="1">The sequence shown here is derived from an EMBL/GenBank/DDBJ whole genome shotgun (WGS) entry which is preliminary data.</text>
</comment>
<dbReference type="Proteomes" id="UP000187158">
    <property type="component" value="Unassembled WGS sequence"/>
</dbReference>
<proteinExistence type="predicted"/>
<sequence>MLNVQKIKNPITINQSNVQGQGCDDDCTEHNKFVGKSNGNTKGCVKYDTIYTPKNNWFA</sequence>